<sequence>MVIHEEPAALWWHDLERTTYDKIFAMGLEDLQGFKILSNEAVRSHFFSIENGVRMGVTSRDLQRRMSELLVASPQGKKPINVLLAEQRDFDQQIKRLAYDEEEFASRTERRKQDI</sequence>
<dbReference type="Proteomes" id="UP000005481">
    <property type="component" value="Unassembled WGS sequence"/>
</dbReference>
<protein>
    <submittedName>
        <fullName evidence="1">Uncharacterized protein</fullName>
    </submittedName>
</protein>
<dbReference type="STRING" id="861450.HMPREF0080_01987"/>
<evidence type="ECO:0000313" key="1">
    <source>
        <dbReference type="EMBL" id="EHM37946.1"/>
    </source>
</evidence>
<dbReference type="HOGENOM" id="CLU_2103892_0_0_9"/>
<dbReference type="EMBL" id="AGCJ01000090">
    <property type="protein sequence ID" value="EHM37946.1"/>
    <property type="molecule type" value="Genomic_DNA"/>
</dbReference>
<dbReference type="PATRIC" id="fig|861450.3.peg.1835"/>
<keyword evidence="2" id="KW-1185">Reference proteome</keyword>
<comment type="caution">
    <text evidence="1">The sequence shown here is derived from an EMBL/GenBank/DDBJ whole genome shotgun (WGS) entry which is preliminary data.</text>
</comment>
<dbReference type="eggNOG" id="COG4717">
    <property type="taxonomic scope" value="Bacteria"/>
</dbReference>
<dbReference type="RefSeq" id="WP_006790951.1">
    <property type="nucleotide sequence ID" value="NZ_JH417615.1"/>
</dbReference>
<accession>G9YJY1</accession>
<proteinExistence type="predicted"/>
<gene>
    <name evidence="1" type="ORF">HMPREF0080_01987</name>
</gene>
<organism evidence="1 2">
    <name type="scientific">Anaeroglobus geminatus F0357</name>
    <dbReference type="NCBI Taxonomy" id="861450"/>
    <lineage>
        <taxon>Bacteria</taxon>
        <taxon>Bacillati</taxon>
        <taxon>Bacillota</taxon>
        <taxon>Negativicutes</taxon>
        <taxon>Veillonellales</taxon>
        <taxon>Veillonellaceae</taxon>
        <taxon>Anaeroglobus</taxon>
    </lineage>
</organism>
<evidence type="ECO:0000313" key="2">
    <source>
        <dbReference type="Proteomes" id="UP000005481"/>
    </source>
</evidence>
<name>G9YJY1_9FIRM</name>
<dbReference type="AlphaFoldDB" id="G9YJY1"/>
<reference evidence="1 2" key="1">
    <citation type="submission" date="2011-08" db="EMBL/GenBank/DDBJ databases">
        <authorList>
            <person name="Weinstock G."/>
            <person name="Sodergren E."/>
            <person name="Clifton S."/>
            <person name="Fulton L."/>
            <person name="Fulton B."/>
            <person name="Courtney L."/>
            <person name="Fronick C."/>
            <person name="Harrison M."/>
            <person name="Strong C."/>
            <person name="Farmer C."/>
            <person name="Delahaunty K."/>
            <person name="Markovic C."/>
            <person name="Hall O."/>
            <person name="Minx P."/>
            <person name="Tomlinson C."/>
            <person name="Mitreva M."/>
            <person name="Hou S."/>
            <person name="Chen J."/>
            <person name="Wollam A."/>
            <person name="Pepin K.H."/>
            <person name="Johnson M."/>
            <person name="Bhonagiri V."/>
            <person name="Zhang X."/>
            <person name="Suruliraj S."/>
            <person name="Warren W."/>
            <person name="Chinwalla A."/>
            <person name="Mardis E.R."/>
            <person name="Wilson R.K."/>
        </authorList>
    </citation>
    <scope>NUCLEOTIDE SEQUENCE [LARGE SCALE GENOMIC DNA]</scope>
    <source>
        <strain evidence="1 2">F0357</strain>
    </source>
</reference>